<feature type="compositionally biased region" description="Basic and acidic residues" evidence="1">
    <location>
        <begin position="72"/>
        <end position="85"/>
    </location>
</feature>
<proteinExistence type="predicted"/>
<accession>A0A1E3PXW2</accession>
<keyword evidence="3" id="KW-1185">Reference proteome</keyword>
<feature type="compositionally biased region" description="Low complexity" evidence="1">
    <location>
        <begin position="16"/>
        <end position="44"/>
    </location>
</feature>
<evidence type="ECO:0000256" key="1">
    <source>
        <dbReference type="SAM" id="MobiDB-lite"/>
    </source>
</evidence>
<feature type="region of interest" description="Disordered" evidence="1">
    <location>
        <begin position="1"/>
        <end position="114"/>
    </location>
</feature>
<sequence length="145" mass="15295">MDSYSTQTSTRSAVHTPRSGSSSPIHSRSPSPSSTAASSQISYSDAPSPFFATSTSDNLSTSTKSVTTEASSRNEKVENTGDVKPGEQPSEQLGMTGKKGFVLHGPGDSKTAEELPSFRSFSSNTILKGPSSSYARRFNVDAARH</sequence>
<protein>
    <submittedName>
        <fullName evidence="2">Uncharacterized protein</fullName>
    </submittedName>
</protein>
<dbReference type="AlphaFoldDB" id="A0A1E3PXW2"/>
<name>A0A1E3PXW2_LIPST</name>
<organism evidence="2 3">
    <name type="scientific">Lipomyces starkeyi NRRL Y-11557</name>
    <dbReference type="NCBI Taxonomy" id="675824"/>
    <lineage>
        <taxon>Eukaryota</taxon>
        <taxon>Fungi</taxon>
        <taxon>Dikarya</taxon>
        <taxon>Ascomycota</taxon>
        <taxon>Saccharomycotina</taxon>
        <taxon>Lipomycetes</taxon>
        <taxon>Lipomycetales</taxon>
        <taxon>Lipomycetaceae</taxon>
        <taxon>Lipomyces</taxon>
    </lineage>
</organism>
<reference evidence="2 3" key="1">
    <citation type="journal article" date="2016" name="Proc. Natl. Acad. Sci. U.S.A.">
        <title>Comparative genomics of biotechnologically important yeasts.</title>
        <authorList>
            <person name="Riley R."/>
            <person name="Haridas S."/>
            <person name="Wolfe K.H."/>
            <person name="Lopes M.R."/>
            <person name="Hittinger C.T."/>
            <person name="Goeker M."/>
            <person name="Salamov A.A."/>
            <person name="Wisecaver J.H."/>
            <person name="Long T.M."/>
            <person name="Calvey C.H."/>
            <person name="Aerts A.L."/>
            <person name="Barry K.W."/>
            <person name="Choi C."/>
            <person name="Clum A."/>
            <person name="Coughlan A.Y."/>
            <person name="Deshpande S."/>
            <person name="Douglass A.P."/>
            <person name="Hanson S.J."/>
            <person name="Klenk H.-P."/>
            <person name="LaButti K.M."/>
            <person name="Lapidus A."/>
            <person name="Lindquist E.A."/>
            <person name="Lipzen A.M."/>
            <person name="Meier-Kolthoff J.P."/>
            <person name="Ohm R.A."/>
            <person name="Otillar R.P."/>
            <person name="Pangilinan J.L."/>
            <person name="Peng Y."/>
            <person name="Rokas A."/>
            <person name="Rosa C.A."/>
            <person name="Scheuner C."/>
            <person name="Sibirny A.A."/>
            <person name="Slot J.C."/>
            <person name="Stielow J.B."/>
            <person name="Sun H."/>
            <person name="Kurtzman C.P."/>
            <person name="Blackwell M."/>
            <person name="Grigoriev I.V."/>
            <person name="Jeffries T.W."/>
        </authorList>
    </citation>
    <scope>NUCLEOTIDE SEQUENCE [LARGE SCALE GENOMIC DNA]</scope>
    <source>
        <strain evidence="2 3">NRRL Y-11557</strain>
    </source>
</reference>
<feature type="compositionally biased region" description="Polar residues" evidence="1">
    <location>
        <begin position="1"/>
        <end position="13"/>
    </location>
</feature>
<dbReference type="EMBL" id="KV454301">
    <property type="protein sequence ID" value="ODQ70236.1"/>
    <property type="molecule type" value="Genomic_DNA"/>
</dbReference>
<evidence type="ECO:0000313" key="3">
    <source>
        <dbReference type="Proteomes" id="UP000094385"/>
    </source>
</evidence>
<evidence type="ECO:0000313" key="2">
    <source>
        <dbReference type="EMBL" id="ODQ70236.1"/>
    </source>
</evidence>
<feature type="compositionally biased region" description="Polar residues" evidence="1">
    <location>
        <begin position="51"/>
        <end position="71"/>
    </location>
</feature>
<dbReference type="Proteomes" id="UP000094385">
    <property type="component" value="Unassembled WGS sequence"/>
</dbReference>
<gene>
    <name evidence="2" type="ORF">LIPSTDRAFT_107377</name>
</gene>